<protein>
    <recommendedName>
        <fullName evidence="3">HEAT repeat domain-containing protein</fullName>
    </recommendedName>
</protein>
<dbReference type="Proteomes" id="UP000298460">
    <property type="component" value="Unassembled WGS sequence"/>
</dbReference>
<evidence type="ECO:0000313" key="1">
    <source>
        <dbReference type="EMBL" id="TGE36839.1"/>
    </source>
</evidence>
<reference evidence="1 2" key="1">
    <citation type="submission" date="2019-03" db="EMBL/GenBank/DDBJ databases">
        <title>Draft Genome Sequence of Desulfosporosinus fructosivorans Strain 63.6F, Isolated from Marine Sediment in the Baltic Sea.</title>
        <authorList>
            <person name="Hausmann B."/>
            <person name="Vandieken V."/>
            <person name="Pjevac P."/>
            <person name="Schreck K."/>
            <person name="Herbold C.W."/>
            <person name="Loy A."/>
        </authorList>
    </citation>
    <scope>NUCLEOTIDE SEQUENCE [LARGE SCALE GENOMIC DNA]</scope>
    <source>
        <strain evidence="1 2">63.6F</strain>
    </source>
</reference>
<keyword evidence="2" id="KW-1185">Reference proteome</keyword>
<name>A0A4Z0R2W8_9FIRM</name>
<dbReference type="EMBL" id="SPQQ01000006">
    <property type="protein sequence ID" value="TGE36839.1"/>
    <property type="molecule type" value="Genomic_DNA"/>
</dbReference>
<evidence type="ECO:0008006" key="3">
    <source>
        <dbReference type="Google" id="ProtNLM"/>
    </source>
</evidence>
<proteinExistence type="predicted"/>
<sequence>MSKRYGYFSQIEPLLLNQSSREIEQLLLNNSNLPGPRSNLELVYAFADHFRSNDLVTYKWELLQRFLNFGLDSDPHNSPAEFLPICALVALGTFYIKAESSIQKQIVSILWDFANNSNWRLREAVAMSFQCIEEQDFDLIPPLFNQRINDVSLLEMRAIIAALAHPPVLKVEPNSVFCLLISDIFLSKVVTLDVSKRKTEEFRVLRKGLEYSLSVFVASLPAKGFAFLSKWVMVNDTDIKKILKSNLGKSRLTKKYEQQVNEVLSMLK</sequence>
<dbReference type="InterPro" id="IPR016024">
    <property type="entry name" value="ARM-type_fold"/>
</dbReference>
<dbReference type="RefSeq" id="WP_135548873.1">
    <property type="nucleotide sequence ID" value="NZ_SPQQ01000006.1"/>
</dbReference>
<evidence type="ECO:0000313" key="2">
    <source>
        <dbReference type="Proteomes" id="UP000298460"/>
    </source>
</evidence>
<dbReference type="OrthoDB" id="154709at2"/>
<dbReference type="SUPFAM" id="SSF48371">
    <property type="entry name" value="ARM repeat"/>
    <property type="match status" value="1"/>
</dbReference>
<accession>A0A4Z0R2W8</accession>
<gene>
    <name evidence="1" type="ORF">E4K67_17200</name>
</gene>
<comment type="caution">
    <text evidence="1">The sequence shown here is derived from an EMBL/GenBank/DDBJ whole genome shotgun (WGS) entry which is preliminary data.</text>
</comment>
<organism evidence="1 2">
    <name type="scientific">Desulfosporosinus fructosivorans</name>
    <dbReference type="NCBI Taxonomy" id="2018669"/>
    <lineage>
        <taxon>Bacteria</taxon>
        <taxon>Bacillati</taxon>
        <taxon>Bacillota</taxon>
        <taxon>Clostridia</taxon>
        <taxon>Eubacteriales</taxon>
        <taxon>Desulfitobacteriaceae</taxon>
        <taxon>Desulfosporosinus</taxon>
    </lineage>
</organism>
<dbReference type="AlphaFoldDB" id="A0A4Z0R2W8"/>